<evidence type="ECO:0000256" key="2">
    <source>
        <dbReference type="ARBA" id="ARBA00008924"/>
    </source>
</evidence>
<evidence type="ECO:0000313" key="9">
    <source>
        <dbReference type="EMBL" id="KAL0100314.1"/>
    </source>
</evidence>
<reference evidence="9 10" key="1">
    <citation type="submission" date="2023-03" db="EMBL/GenBank/DDBJ databases">
        <title>High recombination rates correlate with genetic variation in Cardiocondyla obscurior ants.</title>
        <authorList>
            <person name="Errbii M."/>
        </authorList>
    </citation>
    <scope>NUCLEOTIDE SEQUENCE [LARGE SCALE GENOMIC DNA]</scope>
    <source>
        <strain evidence="9">Alpha-2009</strain>
        <tissue evidence="9">Whole body</tissue>
    </source>
</reference>
<evidence type="ECO:0000256" key="3">
    <source>
        <dbReference type="ARBA" id="ARBA00022692"/>
    </source>
</evidence>
<feature type="transmembrane region" description="Helical" evidence="7">
    <location>
        <begin position="345"/>
        <end position="369"/>
    </location>
</feature>
<dbReference type="AlphaFoldDB" id="A0AAW2E9F2"/>
<evidence type="ECO:0000256" key="5">
    <source>
        <dbReference type="ARBA" id="ARBA00023136"/>
    </source>
</evidence>
<dbReference type="PANTHER" id="PTHR12459">
    <property type="entry name" value="TRANSMEMBRANE PROTEIN 135-RELATED"/>
    <property type="match status" value="1"/>
</dbReference>
<evidence type="ECO:0000256" key="4">
    <source>
        <dbReference type="ARBA" id="ARBA00022989"/>
    </source>
</evidence>
<accession>A0AAW2E9F2</accession>
<keyword evidence="4 7" id="KW-1133">Transmembrane helix</keyword>
<evidence type="ECO:0000256" key="6">
    <source>
        <dbReference type="SAM" id="MobiDB-lite"/>
    </source>
</evidence>
<name>A0AAW2E9F2_9HYME</name>
<evidence type="ECO:0000256" key="7">
    <source>
        <dbReference type="SAM" id="Phobius"/>
    </source>
</evidence>
<sequence>MPARLSKFSFEAPCMDYAHPWTDSCVSATTGLGLHSLQESFRIYTTVYIIAFLMRRKKPTKEDVKKTILGILQSTAFLSWSGFSYSLFICLLRRILGRFYMPTVSFLPSFLSSLSAIVIERASRRTLLCLYVSNIATETLFKMGVWRGYYSPIPRGEVYIFAVSVAVLLYFFRSKTNKQDQIYKILRMIVGRYEETEYLTKKTPHPGASLKNSMTSSAESDRSVNKSSARHKFSILWKSFETYKYIINSLKAQSKGASCPHPYSCAHYILADSVKIFGYGVCGQVALKLILQFKRLLQKPKLLKTVIFQRDNVNLAVFLGGFAGLYRLTSCMLRRTFHKDSQIYAIPAALIASVTFVAYPNNTIALYFMWKALQLLWNNAVENEKVPEIKWFVIFLYCFSTALLFHTAILEPQNLRSSYWRFLYNVSGGRIAAMSRIPLNVFGLETSKNLQQVLRKTKTTDQLKFSF</sequence>
<evidence type="ECO:0000313" key="10">
    <source>
        <dbReference type="Proteomes" id="UP001430953"/>
    </source>
</evidence>
<keyword evidence="10" id="KW-1185">Reference proteome</keyword>
<comment type="similarity">
    <text evidence="2">Belongs to the TMEM135 family.</text>
</comment>
<dbReference type="GO" id="GO:0012505">
    <property type="term" value="C:endomembrane system"/>
    <property type="evidence" value="ECO:0007669"/>
    <property type="project" value="UniProtKB-SubCell"/>
</dbReference>
<dbReference type="InterPro" id="IPR026749">
    <property type="entry name" value="Tmem135"/>
</dbReference>
<dbReference type="Pfam" id="PF15982">
    <property type="entry name" value="TMEM135_C_rich"/>
    <property type="match status" value="1"/>
</dbReference>
<evidence type="ECO:0000256" key="1">
    <source>
        <dbReference type="ARBA" id="ARBA00004127"/>
    </source>
</evidence>
<feature type="transmembrane region" description="Helical" evidence="7">
    <location>
        <begin position="68"/>
        <end position="87"/>
    </location>
</feature>
<dbReference type="EMBL" id="JADYXP020000026">
    <property type="protein sequence ID" value="KAL0100314.1"/>
    <property type="molecule type" value="Genomic_DNA"/>
</dbReference>
<comment type="caution">
    <text evidence="9">The sequence shown here is derived from an EMBL/GenBank/DDBJ whole genome shotgun (WGS) entry which is preliminary data.</text>
</comment>
<dbReference type="PANTHER" id="PTHR12459:SF15">
    <property type="entry name" value="TRANSMEMBRANE PROTEIN 135"/>
    <property type="match status" value="1"/>
</dbReference>
<gene>
    <name evidence="9" type="ORF">PUN28_019582</name>
</gene>
<dbReference type="InterPro" id="IPR031926">
    <property type="entry name" value="TMEM135_N"/>
</dbReference>
<keyword evidence="5 7" id="KW-0472">Membrane</keyword>
<feature type="transmembrane region" description="Helical" evidence="7">
    <location>
        <begin position="389"/>
        <end position="410"/>
    </location>
</feature>
<feature type="transmembrane region" description="Helical" evidence="7">
    <location>
        <begin position="99"/>
        <end position="119"/>
    </location>
</feature>
<organism evidence="9 10">
    <name type="scientific">Cardiocondyla obscurior</name>
    <dbReference type="NCBI Taxonomy" id="286306"/>
    <lineage>
        <taxon>Eukaryota</taxon>
        <taxon>Metazoa</taxon>
        <taxon>Ecdysozoa</taxon>
        <taxon>Arthropoda</taxon>
        <taxon>Hexapoda</taxon>
        <taxon>Insecta</taxon>
        <taxon>Pterygota</taxon>
        <taxon>Neoptera</taxon>
        <taxon>Endopterygota</taxon>
        <taxon>Hymenoptera</taxon>
        <taxon>Apocrita</taxon>
        <taxon>Aculeata</taxon>
        <taxon>Formicoidea</taxon>
        <taxon>Formicidae</taxon>
        <taxon>Myrmicinae</taxon>
        <taxon>Cardiocondyla</taxon>
    </lineage>
</organism>
<keyword evidence="3 7" id="KW-0812">Transmembrane</keyword>
<comment type="subcellular location">
    <subcellularLocation>
        <location evidence="1">Endomembrane system</location>
        <topology evidence="1">Multi-pass membrane protein</topology>
    </subcellularLocation>
</comment>
<protein>
    <recommendedName>
        <fullName evidence="8">Transmembrane protein 135 N-terminal domain-containing protein</fullName>
    </recommendedName>
</protein>
<evidence type="ECO:0000259" key="8">
    <source>
        <dbReference type="Pfam" id="PF15982"/>
    </source>
</evidence>
<feature type="domain" description="Transmembrane protein 135 N-terminal" evidence="8">
    <location>
        <begin position="14"/>
        <end position="145"/>
    </location>
</feature>
<feature type="transmembrane region" description="Helical" evidence="7">
    <location>
        <begin position="313"/>
        <end position="333"/>
    </location>
</feature>
<proteinExistence type="inferred from homology"/>
<dbReference type="Proteomes" id="UP001430953">
    <property type="component" value="Unassembled WGS sequence"/>
</dbReference>
<feature type="transmembrane region" description="Helical" evidence="7">
    <location>
        <begin position="158"/>
        <end position="174"/>
    </location>
</feature>
<feature type="region of interest" description="Disordered" evidence="6">
    <location>
        <begin position="202"/>
        <end position="223"/>
    </location>
</feature>